<dbReference type="HOGENOM" id="CLU_756878_0_0_1"/>
<comment type="caution">
    <text evidence="1">The sequence shown here is derived from an EMBL/GenBank/DDBJ whole genome shotgun (WGS) entry which is preliminary data.</text>
</comment>
<proteinExistence type="predicted"/>
<gene>
    <name evidence="1" type="ORF">SPBR_01832</name>
</gene>
<dbReference type="Proteomes" id="UP000031575">
    <property type="component" value="Unassembled WGS sequence"/>
</dbReference>
<accession>A0A0C2IX49</accession>
<name>A0A0C2IX49_9PEZI</name>
<sequence length="380" mass="41891">MPKSSRVQGPKSDSWVKMHIPFIGDLAALQQYIDDNKDAIFVSLDIKGRTEISEIGLSVLPPSMVLRLSSGDGDTPPFDMARFADMYNVQTYTFRVNGRHEIKRGDRNRRPILQFGTAQWVDATDLASAVAGKLTSILDAFSNTNTGDGTAVNSSSPEGRRPPLVLVVYNIGSEAYYLDKELILVRQAVKFAAYVAVTYLITSLSLPTKGHHQSTPNLRDASAAAGLYLKEAVTTEQVADGVFEDIKWRSCPHSLVRTSGNDTVWKLGLLAHMLYAVASEAQSLKLTVLSPLPTQETVSTCVRNSKVAKSAASLPVLDNLRALARSKQWRKYYQDGPTEEQFQRGADKRIERIKKKEEKDLVGSDELESGVLDDLWANGD</sequence>
<dbReference type="RefSeq" id="XP_040619350.1">
    <property type="nucleotide sequence ID" value="XM_040760142.1"/>
</dbReference>
<evidence type="ECO:0000313" key="2">
    <source>
        <dbReference type="Proteomes" id="UP000031575"/>
    </source>
</evidence>
<evidence type="ECO:0000313" key="1">
    <source>
        <dbReference type="EMBL" id="KIH91340.1"/>
    </source>
</evidence>
<dbReference type="VEuPathDB" id="FungiDB:SPBR_01832"/>
<dbReference type="AlphaFoldDB" id="A0A0C2IX49"/>
<dbReference type="GeneID" id="63675063"/>
<organism evidence="1 2">
    <name type="scientific">Sporothrix brasiliensis 5110</name>
    <dbReference type="NCBI Taxonomy" id="1398154"/>
    <lineage>
        <taxon>Eukaryota</taxon>
        <taxon>Fungi</taxon>
        <taxon>Dikarya</taxon>
        <taxon>Ascomycota</taxon>
        <taxon>Pezizomycotina</taxon>
        <taxon>Sordariomycetes</taxon>
        <taxon>Sordariomycetidae</taxon>
        <taxon>Ophiostomatales</taxon>
        <taxon>Ophiostomataceae</taxon>
        <taxon>Sporothrix</taxon>
    </lineage>
</organism>
<dbReference type="EMBL" id="AWTV01000007">
    <property type="protein sequence ID" value="KIH91340.1"/>
    <property type="molecule type" value="Genomic_DNA"/>
</dbReference>
<reference evidence="1 2" key="1">
    <citation type="journal article" date="2014" name="BMC Genomics">
        <title>Comparative genomics of the major fungal agents of human and animal Sporotrichosis: Sporothrix schenckii and Sporothrix brasiliensis.</title>
        <authorList>
            <person name="Teixeira M.M."/>
            <person name="de Almeida L.G."/>
            <person name="Kubitschek-Barreira P."/>
            <person name="Alves F.L."/>
            <person name="Kioshima E.S."/>
            <person name="Abadio A.K."/>
            <person name="Fernandes L."/>
            <person name="Derengowski L.S."/>
            <person name="Ferreira K.S."/>
            <person name="Souza R.C."/>
            <person name="Ruiz J.C."/>
            <person name="de Andrade N.C."/>
            <person name="Paes H.C."/>
            <person name="Nicola A.M."/>
            <person name="Albuquerque P."/>
            <person name="Gerber A.L."/>
            <person name="Martins V.P."/>
            <person name="Peconick L.D."/>
            <person name="Neto A.V."/>
            <person name="Chaucanez C.B."/>
            <person name="Silva P.A."/>
            <person name="Cunha O.L."/>
            <person name="de Oliveira F.F."/>
            <person name="dos Santos T.C."/>
            <person name="Barros A.L."/>
            <person name="Soares M.A."/>
            <person name="de Oliveira L.M."/>
            <person name="Marini M.M."/>
            <person name="Villalobos-Duno H."/>
            <person name="Cunha M.M."/>
            <person name="de Hoog S."/>
            <person name="da Silveira J.F."/>
            <person name="Henrissat B."/>
            <person name="Nino-Vega G.A."/>
            <person name="Cisalpino P.S."/>
            <person name="Mora-Montes H.M."/>
            <person name="Almeida S.R."/>
            <person name="Stajich J.E."/>
            <person name="Lopes-Bezerra L.M."/>
            <person name="Vasconcelos A.T."/>
            <person name="Felipe M.S."/>
        </authorList>
    </citation>
    <scope>NUCLEOTIDE SEQUENCE [LARGE SCALE GENOMIC DNA]</scope>
    <source>
        <strain evidence="1 2">5110</strain>
    </source>
</reference>
<dbReference type="OrthoDB" id="5238808at2759"/>
<protein>
    <submittedName>
        <fullName evidence="1">Uncharacterized protein</fullName>
    </submittedName>
</protein>
<keyword evidence="2" id="KW-1185">Reference proteome</keyword>